<organism evidence="3 4">
    <name type="scientific">Pseudogulbenkiania subflava DSM 22618</name>
    <dbReference type="NCBI Taxonomy" id="1123014"/>
    <lineage>
        <taxon>Bacteria</taxon>
        <taxon>Pseudomonadati</taxon>
        <taxon>Pseudomonadota</taxon>
        <taxon>Betaproteobacteria</taxon>
        <taxon>Neisseriales</taxon>
        <taxon>Chromobacteriaceae</taxon>
        <taxon>Pseudogulbenkiania</taxon>
    </lineage>
</organism>
<evidence type="ECO:0000256" key="1">
    <source>
        <dbReference type="HAMAP-Rule" id="MF_00715"/>
    </source>
</evidence>
<keyword evidence="4" id="KW-1185">Reference proteome</keyword>
<dbReference type="AlphaFoldDB" id="A0A1Y6CC14"/>
<dbReference type="PANTHER" id="PTHR36508:SF1">
    <property type="entry name" value="PROTEIN SLYX"/>
    <property type="match status" value="1"/>
</dbReference>
<protein>
    <recommendedName>
        <fullName evidence="1">Protein SlyX homolog</fullName>
    </recommendedName>
</protein>
<dbReference type="Gene3D" id="1.20.5.300">
    <property type="match status" value="1"/>
</dbReference>
<name>A0A1Y6CC14_9NEIS</name>
<dbReference type="Proteomes" id="UP000192920">
    <property type="component" value="Unassembled WGS sequence"/>
</dbReference>
<keyword evidence="2" id="KW-0175">Coiled coil</keyword>
<dbReference type="RefSeq" id="WP_085277916.1">
    <property type="nucleotide sequence ID" value="NZ_FXAG01000034.1"/>
</dbReference>
<sequence>MDDSRLTDLEVKVAFQDDLLDALNLTVTRQQQQIDLLQEQIRVLYQQLRSNQPGNDVPGGHEIPPHY</sequence>
<accession>A0A1Y6CC14</accession>
<proteinExistence type="inferred from homology"/>
<dbReference type="NCBIfam" id="NF003316">
    <property type="entry name" value="PRK04325.1"/>
    <property type="match status" value="1"/>
</dbReference>
<dbReference type="STRING" id="1123014.SAMN02745746_03971"/>
<dbReference type="HAMAP" id="MF_00715">
    <property type="entry name" value="SlyX"/>
    <property type="match status" value="1"/>
</dbReference>
<gene>
    <name evidence="1" type="primary">slyX</name>
    <name evidence="3" type="ORF">SAMN02745746_03971</name>
</gene>
<evidence type="ECO:0000256" key="2">
    <source>
        <dbReference type="SAM" id="Coils"/>
    </source>
</evidence>
<feature type="coiled-coil region" evidence="2">
    <location>
        <begin position="20"/>
        <end position="47"/>
    </location>
</feature>
<comment type="similarity">
    <text evidence="1">Belongs to the SlyX family.</text>
</comment>
<dbReference type="EMBL" id="FXAG01000034">
    <property type="protein sequence ID" value="SMF55800.1"/>
    <property type="molecule type" value="Genomic_DNA"/>
</dbReference>
<reference evidence="4" key="1">
    <citation type="submission" date="2017-04" db="EMBL/GenBank/DDBJ databases">
        <authorList>
            <person name="Varghese N."/>
            <person name="Submissions S."/>
        </authorList>
    </citation>
    <scope>NUCLEOTIDE SEQUENCE [LARGE SCALE GENOMIC DNA]</scope>
    <source>
        <strain evidence="4">DSM 22618</strain>
    </source>
</reference>
<dbReference type="Pfam" id="PF04102">
    <property type="entry name" value="SlyX"/>
    <property type="match status" value="1"/>
</dbReference>
<dbReference type="InterPro" id="IPR007236">
    <property type="entry name" value="SlyX"/>
</dbReference>
<dbReference type="PANTHER" id="PTHR36508">
    <property type="entry name" value="PROTEIN SLYX"/>
    <property type="match status" value="1"/>
</dbReference>
<evidence type="ECO:0000313" key="3">
    <source>
        <dbReference type="EMBL" id="SMF55800.1"/>
    </source>
</evidence>
<evidence type="ECO:0000313" key="4">
    <source>
        <dbReference type="Proteomes" id="UP000192920"/>
    </source>
</evidence>